<gene>
    <name evidence="1" type="ORF">G6W56_00185</name>
</gene>
<reference evidence="1" key="1">
    <citation type="submission" date="2020-03" db="EMBL/GenBank/DDBJ databases">
        <title>Complete genome sequence of sixteen Streptomyces strains facilitates identification of candidate genes involved in plant growth-promotion in grain legumes and cereals.</title>
        <authorList>
            <person name="Gopalakrishnan S."/>
            <person name="Thakur V."/>
            <person name="Saxena R."/>
            <person name="Vadlamudi S."/>
            <person name="Purohit S."/>
            <person name="Kumar V."/>
            <person name="Rathore A."/>
            <person name="Chitikineni A."/>
            <person name="Varshney R.K."/>
        </authorList>
    </citation>
    <scope>NUCLEOTIDE SEQUENCE</scope>
    <source>
        <strain evidence="1">CAI-93</strain>
    </source>
</reference>
<dbReference type="EMBL" id="JAANNW010000001">
    <property type="protein sequence ID" value="NUV72640.1"/>
    <property type="molecule type" value="Genomic_DNA"/>
</dbReference>
<organism evidence="1 2">
    <name type="scientific">Streptomyces fungicidicus</name>
    <dbReference type="NCBI Taxonomy" id="68203"/>
    <lineage>
        <taxon>Bacteria</taxon>
        <taxon>Bacillati</taxon>
        <taxon>Actinomycetota</taxon>
        <taxon>Actinomycetes</taxon>
        <taxon>Kitasatosporales</taxon>
        <taxon>Streptomycetaceae</taxon>
        <taxon>Streptomyces</taxon>
    </lineage>
</organism>
<evidence type="ECO:0000313" key="1">
    <source>
        <dbReference type="EMBL" id="NUV72640.1"/>
    </source>
</evidence>
<accession>A0ACC7XSV5</accession>
<name>A0ACC7XSV5_9ACTN</name>
<evidence type="ECO:0000313" key="2">
    <source>
        <dbReference type="Proteomes" id="UP000556843"/>
    </source>
</evidence>
<keyword evidence="2" id="KW-1185">Reference proteome</keyword>
<protein>
    <submittedName>
        <fullName evidence="1">ABC transporter permease</fullName>
    </submittedName>
</protein>
<comment type="caution">
    <text evidence="1">The sequence shown here is derived from an EMBL/GenBank/DDBJ whole genome shotgun (WGS) entry which is preliminary data.</text>
</comment>
<proteinExistence type="predicted"/>
<dbReference type="Proteomes" id="UP000556843">
    <property type="component" value="Unassembled WGS sequence"/>
</dbReference>
<sequence>MTATAPAAVSQATVSRTGLLRGLPWLVARQHRATAFGVLATVAVGCALLVQQRFALVGLLDRAGWPAKEVPQPVAGGSVNGYLMLGLGALPVALAVFVGAPLIAGDQEQGTAQLVTTQSVTRRQWLLAKLTWCYSLALLAAVPLGLLHTWYWEPHRSLMPHEWTEGAVFDTTGPMLPAFALFLTAVGITVGLLTRRVFVAMTAAFVLALVVEMAWDRVRTHLAPSRMFTYPLDTELPARLSEAHELDRWVGSADGRLYGWGSCAEQTEAASEACLREKGIVNDVIEYLGYDQMPAMQWTGAGILLAGTVLLTAFVVVRVGRRPL</sequence>